<evidence type="ECO:0000313" key="1">
    <source>
        <dbReference type="EMBL" id="KAK3316890.1"/>
    </source>
</evidence>
<reference evidence="1" key="2">
    <citation type="submission" date="2023-06" db="EMBL/GenBank/DDBJ databases">
        <authorList>
            <consortium name="Lawrence Berkeley National Laboratory"/>
            <person name="Haridas S."/>
            <person name="Hensen N."/>
            <person name="Bonometti L."/>
            <person name="Westerberg I."/>
            <person name="Brannstrom I.O."/>
            <person name="Guillou S."/>
            <person name="Cros-Aarteil S."/>
            <person name="Calhoun S."/>
            <person name="Kuo A."/>
            <person name="Mondo S."/>
            <person name="Pangilinan J."/>
            <person name="Riley R."/>
            <person name="Labutti K."/>
            <person name="Andreopoulos B."/>
            <person name="Lipzen A."/>
            <person name="Chen C."/>
            <person name="Yanf M."/>
            <person name="Daum C."/>
            <person name="Ng V."/>
            <person name="Clum A."/>
            <person name="Steindorff A."/>
            <person name="Ohm R."/>
            <person name="Martin F."/>
            <person name="Silar P."/>
            <person name="Natvig D."/>
            <person name="Lalanne C."/>
            <person name="Gautier V."/>
            <person name="Ament-Velasquez S.L."/>
            <person name="Kruys A."/>
            <person name="Hutchinson M.I."/>
            <person name="Powell A.J."/>
            <person name="Barry K."/>
            <person name="Miller A.N."/>
            <person name="Grigoriev I.V."/>
            <person name="Debuchy R."/>
            <person name="Gladieux P."/>
            <person name="Thoren M.H."/>
            <person name="Johannesson H."/>
        </authorList>
    </citation>
    <scope>NUCLEOTIDE SEQUENCE</scope>
    <source>
        <strain evidence="1">CBS 118394</strain>
    </source>
</reference>
<organism evidence="1 2">
    <name type="scientific">Apodospora peruviana</name>
    <dbReference type="NCBI Taxonomy" id="516989"/>
    <lineage>
        <taxon>Eukaryota</taxon>
        <taxon>Fungi</taxon>
        <taxon>Dikarya</taxon>
        <taxon>Ascomycota</taxon>
        <taxon>Pezizomycotina</taxon>
        <taxon>Sordariomycetes</taxon>
        <taxon>Sordariomycetidae</taxon>
        <taxon>Sordariales</taxon>
        <taxon>Lasiosphaeriaceae</taxon>
        <taxon>Apodospora</taxon>
    </lineage>
</organism>
<sequence length="345" mass="40364">MANSSPTPSRLEHAISCYPVLSTVASYISTVDLLNLAMTSRANHSFILGSRASFDVLRRDCLCDGRSLRRRQMMPGWPREHYDKRPRTYTVREDEEIEVRVFNIKCDETGALPCRKCGINICEECRHFPRLPTQNQQSHDRRPHLHYTGEKYNVMALCLACDNATEEQLRGNFLNELCDCDVFRRWMCLGCVNQERDEASEYHQKYTRHKAGNEDDDYDSDDNNLFAKEISGKGKLAYSPGWHNNDDERWFHCPCGGDVPQDAVFRCSWCKRRHLPESEWWRDLSSTFPPNTDEDPCYPYWTTDGHGNYPTPYPPLRYSEMMRDQEQQQLEPASILYCQYLVRNI</sequence>
<reference evidence="1" key="1">
    <citation type="journal article" date="2023" name="Mol. Phylogenet. Evol.">
        <title>Genome-scale phylogeny and comparative genomics of the fungal order Sordariales.</title>
        <authorList>
            <person name="Hensen N."/>
            <person name="Bonometti L."/>
            <person name="Westerberg I."/>
            <person name="Brannstrom I.O."/>
            <person name="Guillou S."/>
            <person name="Cros-Aarteil S."/>
            <person name="Calhoun S."/>
            <person name="Haridas S."/>
            <person name="Kuo A."/>
            <person name="Mondo S."/>
            <person name="Pangilinan J."/>
            <person name="Riley R."/>
            <person name="LaButti K."/>
            <person name="Andreopoulos B."/>
            <person name="Lipzen A."/>
            <person name="Chen C."/>
            <person name="Yan M."/>
            <person name="Daum C."/>
            <person name="Ng V."/>
            <person name="Clum A."/>
            <person name="Steindorff A."/>
            <person name="Ohm R.A."/>
            <person name="Martin F."/>
            <person name="Silar P."/>
            <person name="Natvig D.O."/>
            <person name="Lalanne C."/>
            <person name="Gautier V."/>
            <person name="Ament-Velasquez S.L."/>
            <person name="Kruys A."/>
            <person name="Hutchinson M.I."/>
            <person name="Powell A.J."/>
            <person name="Barry K."/>
            <person name="Miller A.N."/>
            <person name="Grigoriev I.V."/>
            <person name="Debuchy R."/>
            <person name="Gladieux P."/>
            <person name="Hiltunen Thoren M."/>
            <person name="Johannesson H."/>
        </authorList>
    </citation>
    <scope>NUCLEOTIDE SEQUENCE</scope>
    <source>
        <strain evidence="1">CBS 118394</strain>
    </source>
</reference>
<comment type="caution">
    <text evidence="1">The sequence shown here is derived from an EMBL/GenBank/DDBJ whole genome shotgun (WGS) entry which is preliminary data.</text>
</comment>
<gene>
    <name evidence="1" type="ORF">B0H66DRAFT_307172</name>
</gene>
<accession>A0AAE0I1R4</accession>
<dbReference type="AlphaFoldDB" id="A0AAE0I1R4"/>
<dbReference type="Proteomes" id="UP001283341">
    <property type="component" value="Unassembled WGS sequence"/>
</dbReference>
<dbReference type="EMBL" id="JAUEDM010000005">
    <property type="protein sequence ID" value="KAK3316890.1"/>
    <property type="molecule type" value="Genomic_DNA"/>
</dbReference>
<keyword evidence="2" id="KW-1185">Reference proteome</keyword>
<name>A0AAE0I1R4_9PEZI</name>
<proteinExistence type="predicted"/>
<protein>
    <submittedName>
        <fullName evidence="1">Uncharacterized protein</fullName>
    </submittedName>
</protein>
<evidence type="ECO:0000313" key="2">
    <source>
        <dbReference type="Proteomes" id="UP001283341"/>
    </source>
</evidence>